<dbReference type="Proteomes" id="UP000238479">
    <property type="component" value="Chromosome 6"/>
</dbReference>
<evidence type="ECO:0000313" key="2">
    <source>
        <dbReference type="EMBL" id="PRQ24947.1"/>
    </source>
</evidence>
<keyword evidence="1" id="KW-0472">Membrane</keyword>
<keyword evidence="3" id="KW-1185">Reference proteome</keyword>
<keyword evidence="1" id="KW-0812">Transmembrane</keyword>
<sequence>MLALPRIAWCPRCGLEGVGSMLQQSLPRLLGWLALFGVGIGHFGLILTLIGSGLVFLRLCFI</sequence>
<comment type="caution">
    <text evidence="2">The sequence shown here is derived from an EMBL/GenBank/DDBJ whole genome shotgun (WGS) entry which is preliminary data.</text>
</comment>
<accession>A0A2P6PSN8</accession>
<dbReference type="EMBL" id="PDCK01000044">
    <property type="protein sequence ID" value="PRQ24947.1"/>
    <property type="molecule type" value="Genomic_DNA"/>
</dbReference>
<dbReference type="Gramene" id="PRQ24947">
    <property type="protein sequence ID" value="PRQ24947"/>
    <property type="gene ID" value="RchiOBHm_Chr6g0278071"/>
</dbReference>
<protein>
    <submittedName>
        <fullName evidence="2">Uncharacterized protein</fullName>
    </submittedName>
</protein>
<dbReference type="AlphaFoldDB" id="A0A2P6PSN8"/>
<proteinExistence type="predicted"/>
<evidence type="ECO:0000313" key="3">
    <source>
        <dbReference type="Proteomes" id="UP000238479"/>
    </source>
</evidence>
<reference evidence="2 3" key="1">
    <citation type="journal article" date="2018" name="Nat. Genet.">
        <title>The Rosa genome provides new insights in the design of modern roses.</title>
        <authorList>
            <person name="Bendahmane M."/>
        </authorList>
    </citation>
    <scope>NUCLEOTIDE SEQUENCE [LARGE SCALE GENOMIC DNA]</scope>
    <source>
        <strain evidence="3">cv. Old Blush</strain>
    </source>
</reference>
<organism evidence="2 3">
    <name type="scientific">Rosa chinensis</name>
    <name type="common">China rose</name>
    <dbReference type="NCBI Taxonomy" id="74649"/>
    <lineage>
        <taxon>Eukaryota</taxon>
        <taxon>Viridiplantae</taxon>
        <taxon>Streptophyta</taxon>
        <taxon>Embryophyta</taxon>
        <taxon>Tracheophyta</taxon>
        <taxon>Spermatophyta</taxon>
        <taxon>Magnoliopsida</taxon>
        <taxon>eudicotyledons</taxon>
        <taxon>Gunneridae</taxon>
        <taxon>Pentapetalae</taxon>
        <taxon>rosids</taxon>
        <taxon>fabids</taxon>
        <taxon>Rosales</taxon>
        <taxon>Rosaceae</taxon>
        <taxon>Rosoideae</taxon>
        <taxon>Rosoideae incertae sedis</taxon>
        <taxon>Rosa</taxon>
    </lineage>
</organism>
<feature type="transmembrane region" description="Helical" evidence="1">
    <location>
        <begin position="29"/>
        <end position="57"/>
    </location>
</feature>
<gene>
    <name evidence="2" type="ORF">RchiOBHm_Chr6g0278071</name>
</gene>
<keyword evidence="1" id="KW-1133">Transmembrane helix</keyword>
<name>A0A2P6PSN8_ROSCH</name>
<evidence type="ECO:0000256" key="1">
    <source>
        <dbReference type="SAM" id="Phobius"/>
    </source>
</evidence>